<comment type="caution">
    <text evidence="1">The sequence shown here is derived from an EMBL/GenBank/DDBJ whole genome shotgun (WGS) entry which is preliminary data.</text>
</comment>
<keyword evidence="2" id="KW-1185">Reference proteome</keyword>
<accession>A0A4R4FDD5</accession>
<protein>
    <submittedName>
        <fullName evidence="1">Type II toxin-antitoxin system MqsA family antitoxin</fullName>
    </submittedName>
</protein>
<dbReference type="AlphaFoldDB" id="A0A4R4FDD5"/>
<dbReference type="RefSeq" id="WP_132277510.1">
    <property type="nucleotide sequence ID" value="NZ_JAOBST010000002.1"/>
</dbReference>
<dbReference type="EMBL" id="SMMX01000007">
    <property type="protein sequence ID" value="TDA21604.1"/>
    <property type="molecule type" value="Genomic_DNA"/>
</dbReference>
<gene>
    <name evidence="1" type="ORF">E1963_09660</name>
</gene>
<organism evidence="1 2">
    <name type="scientific">Extibacter muris</name>
    <dbReference type="NCBI Taxonomy" id="1796622"/>
    <lineage>
        <taxon>Bacteria</taxon>
        <taxon>Bacillati</taxon>
        <taxon>Bacillota</taxon>
        <taxon>Clostridia</taxon>
        <taxon>Lachnospirales</taxon>
        <taxon>Lachnospiraceae</taxon>
        <taxon>Extibacter</taxon>
    </lineage>
</organism>
<name>A0A4R4FDD5_9FIRM</name>
<sequence length="75" mass="8365">MLCMECGAKAENGFTTDVTDLGNCLVIIRNVPCYKCTECNEVVYTADVVKQLENIVEQAKKVMQEISIIDYNKVA</sequence>
<dbReference type="NCBIfam" id="TIGR03831">
    <property type="entry name" value="YgiT_finger"/>
    <property type="match status" value="1"/>
</dbReference>
<evidence type="ECO:0000313" key="1">
    <source>
        <dbReference type="EMBL" id="TDA21604.1"/>
    </source>
</evidence>
<reference evidence="1 2" key="1">
    <citation type="journal article" date="2016" name="Nat. Microbiol.">
        <title>The Mouse Intestinal Bacterial Collection (miBC) provides host-specific insight into cultured diversity and functional potential of the gut microbiota.</title>
        <authorList>
            <person name="Lagkouvardos I."/>
            <person name="Pukall R."/>
            <person name="Abt B."/>
            <person name="Foesel B.U."/>
            <person name="Meier-Kolthoff J.P."/>
            <person name="Kumar N."/>
            <person name="Bresciani A."/>
            <person name="Martinez I."/>
            <person name="Just S."/>
            <person name="Ziegler C."/>
            <person name="Brugiroux S."/>
            <person name="Garzetti D."/>
            <person name="Wenning M."/>
            <person name="Bui T.P."/>
            <person name="Wang J."/>
            <person name="Hugenholtz F."/>
            <person name="Plugge C.M."/>
            <person name="Peterson D.A."/>
            <person name="Hornef M.W."/>
            <person name="Baines J.F."/>
            <person name="Smidt H."/>
            <person name="Walter J."/>
            <person name="Kristiansen K."/>
            <person name="Nielsen H.B."/>
            <person name="Haller D."/>
            <person name="Overmann J."/>
            <person name="Stecher B."/>
            <person name="Clavel T."/>
        </authorList>
    </citation>
    <scope>NUCLEOTIDE SEQUENCE [LARGE SCALE GENOMIC DNA]</scope>
    <source>
        <strain evidence="1 2">DSM 28560</strain>
    </source>
</reference>
<dbReference type="CDD" id="cd12870">
    <property type="entry name" value="MqsA"/>
    <property type="match status" value="1"/>
</dbReference>
<evidence type="ECO:0000313" key="2">
    <source>
        <dbReference type="Proteomes" id="UP000295710"/>
    </source>
</evidence>
<dbReference type="Gene3D" id="3.10.20.860">
    <property type="match status" value="1"/>
</dbReference>
<dbReference type="Proteomes" id="UP000295710">
    <property type="component" value="Unassembled WGS sequence"/>
</dbReference>
<dbReference type="InterPro" id="IPR022453">
    <property type="entry name" value="Znf_MqsA-type"/>
</dbReference>
<proteinExistence type="predicted"/>